<dbReference type="InterPro" id="IPR046341">
    <property type="entry name" value="SET_dom_sf"/>
</dbReference>
<reference evidence="1 2" key="1">
    <citation type="submission" date="2022-12" db="EMBL/GenBank/DDBJ databases">
        <title>Chromosome-level genome of Tegillarca granosa.</title>
        <authorList>
            <person name="Kim J."/>
        </authorList>
    </citation>
    <scope>NUCLEOTIDE SEQUENCE [LARGE SCALE GENOMIC DNA]</scope>
    <source>
        <strain evidence="1">Teg-2019</strain>
        <tissue evidence="1">Adductor muscle</tissue>
    </source>
</reference>
<gene>
    <name evidence="1" type="ORF">KUTeg_008473</name>
</gene>
<proteinExistence type="predicted"/>
<dbReference type="EMBL" id="JARBDR010000342">
    <property type="protein sequence ID" value="KAJ8313912.1"/>
    <property type="molecule type" value="Genomic_DNA"/>
</dbReference>
<dbReference type="SUPFAM" id="SSF82199">
    <property type="entry name" value="SET domain"/>
    <property type="match status" value="1"/>
</dbReference>
<comment type="caution">
    <text evidence="1">The sequence shown here is derived from an EMBL/GenBank/DDBJ whole genome shotgun (WGS) entry which is preliminary data.</text>
</comment>
<keyword evidence="2" id="KW-1185">Reference proteome</keyword>
<organism evidence="1 2">
    <name type="scientific">Tegillarca granosa</name>
    <name type="common">Malaysian cockle</name>
    <name type="synonym">Anadara granosa</name>
    <dbReference type="NCBI Taxonomy" id="220873"/>
    <lineage>
        <taxon>Eukaryota</taxon>
        <taxon>Metazoa</taxon>
        <taxon>Spiralia</taxon>
        <taxon>Lophotrochozoa</taxon>
        <taxon>Mollusca</taxon>
        <taxon>Bivalvia</taxon>
        <taxon>Autobranchia</taxon>
        <taxon>Pteriomorphia</taxon>
        <taxon>Arcoida</taxon>
        <taxon>Arcoidea</taxon>
        <taxon>Arcidae</taxon>
        <taxon>Tegillarca</taxon>
    </lineage>
</organism>
<accession>A0ABQ9F992</accession>
<dbReference type="Gene3D" id="2.170.270.10">
    <property type="entry name" value="SET domain"/>
    <property type="match status" value="1"/>
</dbReference>
<sequence>MAAEWRVSRRSGRGVFSGKDFGIGEFLFEYRGSLKQKEAEVNIGDTYVYEFCHKGKTFWIDSTEENG</sequence>
<evidence type="ECO:0000313" key="1">
    <source>
        <dbReference type="EMBL" id="KAJ8313912.1"/>
    </source>
</evidence>
<protein>
    <submittedName>
        <fullName evidence="1">Uncharacterized protein</fullName>
    </submittedName>
</protein>
<name>A0ABQ9F992_TEGGR</name>
<evidence type="ECO:0000313" key="2">
    <source>
        <dbReference type="Proteomes" id="UP001217089"/>
    </source>
</evidence>
<dbReference type="Proteomes" id="UP001217089">
    <property type="component" value="Unassembled WGS sequence"/>
</dbReference>